<dbReference type="VEuPathDB" id="CryptoDB:Cvel_33999"/>
<reference evidence="2" key="1">
    <citation type="submission" date="2014-11" db="EMBL/GenBank/DDBJ databases">
        <authorList>
            <person name="Otto D Thomas"/>
            <person name="Naeem Raeece"/>
        </authorList>
    </citation>
    <scope>NUCLEOTIDE SEQUENCE</scope>
</reference>
<feature type="region of interest" description="Disordered" evidence="1">
    <location>
        <begin position="62"/>
        <end position="86"/>
    </location>
</feature>
<dbReference type="PhylomeDB" id="A0A0G4HZJ8"/>
<sequence>MVRTCAEKRRLLKEQQAAEAAMATAGIPTGSGEMIILSKSDLQALIDSSVQRGIKEEMAALAPSLSQAPSPIDSHVDSPPEDEEQAPSVFASSSYCYVKVDFGAVPQMQNKQHIKEWEQKWQNFCNDQLPRERFISDESWRKKMKVCFDKLENSEVNHNIQRLLDRGVLAENIPRTLQKEYGLLTFKVESKIALRIQFFPYHYDKVDKDGLPIVRSGLVFSYYTIHKRLDELLRDTSKEKYHIDEDSLVPNVLNSFTRVQHKEVFCALPDEVFEESDNVAELNDLSLSRIKFLILRKILKKFALTDSPQTELQEQERERGSQGVEKANKAAEGVNGREQSSSGP</sequence>
<proteinExistence type="predicted"/>
<dbReference type="AlphaFoldDB" id="A0A0G4HZJ8"/>
<gene>
    <name evidence="2" type="ORF">Cvel_33999</name>
</gene>
<evidence type="ECO:0000313" key="2">
    <source>
        <dbReference type="EMBL" id="CEM49979.1"/>
    </source>
</evidence>
<feature type="compositionally biased region" description="Low complexity" evidence="1">
    <location>
        <begin position="62"/>
        <end position="71"/>
    </location>
</feature>
<accession>A0A0G4HZJ8</accession>
<feature type="region of interest" description="Disordered" evidence="1">
    <location>
        <begin position="307"/>
        <end position="344"/>
    </location>
</feature>
<dbReference type="EMBL" id="CDMZ01004517">
    <property type="protein sequence ID" value="CEM49979.1"/>
    <property type="molecule type" value="Genomic_DNA"/>
</dbReference>
<protein>
    <submittedName>
        <fullName evidence="2">Uncharacterized protein</fullName>
    </submittedName>
</protein>
<name>A0A0G4HZJ8_9ALVE</name>
<organism evidence="2">
    <name type="scientific">Chromera velia CCMP2878</name>
    <dbReference type="NCBI Taxonomy" id="1169474"/>
    <lineage>
        <taxon>Eukaryota</taxon>
        <taxon>Sar</taxon>
        <taxon>Alveolata</taxon>
        <taxon>Colpodellida</taxon>
        <taxon>Chromeraceae</taxon>
        <taxon>Chromera</taxon>
    </lineage>
</organism>
<evidence type="ECO:0000256" key="1">
    <source>
        <dbReference type="SAM" id="MobiDB-lite"/>
    </source>
</evidence>